<comment type="caution">
    <text evidence="1">The sequence shown here is derived from an EMBL/GenBank/DDBJ whole genome shotgun (WGS) entry which is preliminary data.</text>
</comment>
<dbReference type="RefSeq" id="WP_108995552.1">
    <property type="nucleotide sequence ID" value="NZ_BDQX01000390.1"/>
</dbReference>
<protein>
    <submittedName>
        <fullName evidence="1">Uncharacterized protein</fullName>
    </submittedName>
</protein>
<dbReference type="Proteomes" id="UP000245202">
    <property type="component" value="Unassembled WGS sequence"/>
</dbReference>
<reference evidence="1 2" key="1">
    <citation type="submission" date="2017-08" db="EMBL/GenBank/DDBJ databases">
        <title>Substantial Increase in Enzyme Production by Combined Drug-Resistance Mutations in Paenibacillus agaridevorans.</title>
        <authorList>
            <person name="Tanaka Y."/>
            <person name="Funane K."/>
            <person name="Hosaka T."/>
            <person name="Shiwa Y."/>
            <person name="Fujita N."/>
            <person name="Miyazaki T."/>
            <person name="Yoshikawa H."/>
            <person name="Murakami K."/>
            <person name="Kasahara K."/>
            <person name="Inaoka T."/>
            <person name="Hiraga Y."/>
            <person name="Ochi K."/>
        </authorList>
    </citation>
    <scope>NUCLEOTIDE SEQUENCE [LARGE SCALE GENOMIC DNA]</scope>
    <source>
        <strain evidence="1 2">T-3040</strain>
    </source>
</reference>
<sequence length="135" mass="15820">MKDWVPYEKVRNHPPDFRIRYRFYSEEEGGRKKPVFQGLRCDFAYDGNDIKDTGIFAIHPEFEDDSGNIILDMSNPVSIQGTARMWILFPRMRREIHLHRIKIGVLGHFMAGRRRLGEVEVIEILSLITNSETLT</sequence>
<evidence type="ECO:0000313" key="1">
    <source>
        <dbReference type="EMBL" id="GBG11210.1"/>
    </source>
</evidence>
<dbReference type="AlphaFoldDB" id="A0A2R5EX28"/>
<accession>A0A2R5EX28</accession>
<organism evidence="1 2">
    <name type="scientific">Paenibacillus agaridevorans</name>
    <dbReference type="NCBI Taxonomy" id="171404"/>
    <lineage>
        <taxon>Bacteria</taxon>
        <taxon>Bacillati</taxon>
        <taxon>Bacillota</taxon>
        <taxon>Bacilli</taxon>
        <taxon>Bacillales</taxon>
        <taxon>Paenibacillaceae</taxon>
        <taxon>Paenibacillus</taxon>
    </lineage>
</organism>
<gene>
    <name evidence="1" type="ORF">PAT3040_06002</name>
</gene>
<evidence type="ECO:0000313" key="2">
    <source>
        <dbReference type="Proteomes" id="UP000245202"/>
    </source>
</evidence>
<proteinExistence type="predicted"/>
<keyword evidence="2" id="KW-1185">Reference proteome</keyword>
<dbReference type="Gene3D" id="2.40.30.10">
    <property type="entry name" value="Translation factors"/>
    <property type="match status" value="1"/>
</dbReference>
<dbReference type="EMBL" id="BDQX01000390">
    <property type="protein sequence ID" value="GBG11210.1"/>
    <property type="molecule type" value="Genomic_DNA"/>
</dbReference>
<name>A0A2R5EX28_9BACL</name>